<reference evidence="3" key="1">
    <citation type="journal article" date="2010" name="Science">
        <title>Plasticity of animal genome architecture unmasked by rapid evolution of a pelagic tunicate.</title>
        <authorList>
            <person name="Denoeud F."/>
            <person name="Henriet S."/>
            <person name="Mungpakdee S."/>
            <person name="Aury J.M."/>
            <person name="Da Silva C."/>
            <person name="Brinkmann H."/>
            <person name="Mikhaleva J."/>
            <person name="Olsen L.C."/>
            <person name="Jubin C."/>
            <person name="Canestro C."/>
            <person name="Bouquet J.M."/>
            <person name="Danks G."/>
            <person name="Poulain J."/>
            <person name="Campsteijn C."/>
            <person name="Adamski M."/>
            <person name="Cross I."/>
            <person name="Yadetie F."/>
            <person name="Muffato M."/>
            <person name="Louis A."/>
            <person name="Butcher S."/>
            <person name="Tsagkogeorga G."/>
            <person name="Konrad A."/>
            <person name="Singh S."/>
            <person name="Jensen M.F."/>
            <person name="Cong E.H."/>
            <person name="Eikeseth-Otteraa H."/>
            <person name="Noel B."/>
            <person name="Anthouard V."/>
            <person name="Porcel B.M."/>
            <person name="Kachouri-Lafond R."/>
            <person name="Nishino A."/>
            <person name="Ugolini M."/>
            <person name="Chourrout P."/>
            <person name="Nishida H."/>
            <person name="Aasland R."/>
            <person name="Huzurbazar S."/>
            <person name="Westhof E."/>
            <person name="Delsuc F."/>
            <person name="Lehrach H."/>
            <person name="Reinhardt R."/>
            <person name="Weissenbach J."/>
            <person name="Roy S.W."/>
            <person name="Artiguenave F."/>
            <person name="Postlethwait J.H."/>
            <person name="Manak J.R."/>
            <person name="Thompson E.M."/>
            <person name="Jaillon O."/>
            <person name="Du Pasquier L."/>
            <person name="Boudinot P."/>
            <person name="Liberles D.A."/>
            <person name="Volff J.N."/>
            <person name="Philippe H."/>
            <person name="Lenhard B."/>
            <person name="Roest Crollius H."/>
            <person name="Wincker P."/>
            <person name="Chourrout D."/>
        </authorList>
    </citation>
    <scope>NUCLEOTIDE SEQUENCE [LARGE SCALE GENOMIC DNA]</scope>
</reference>
<accession>E4XVT9</accession>
<keyword evidence="2" id="KW-1133">Transmembrane helix</keyword>
<dbReference type="Proteomes" id="UP000001307">
    <property type="component" value="Unassembled WGS sequence"/>
</dbReference>
<dbReference type="EMBL" id="FN653221">
    <property type="protein sequence ID" value="CBY13807.1"/>
    <property type="molecule type" value="Genomic_DNA"/>
</dbReference>
<feature type="region of interest" description="Disordered" evidence="1">
    <location>
        <begin position="343"/>
        <end position="363"/>
    </location>
</feature>
<feature type="transmembrane region" description="Helical" evidence="2">
    <location>
        <begin position="166"/>
        <end position="186"/>
    </location>
</feature>
<evidence type="ECO:0000256" key="1">
    <source>
        <dbReference type="SAM" id="MobiDB-lite"/>
    </source>
</evidence>
<keyword evidence="4" id="KW-1185">Reference proteome</keyword>
<evidence type="ECO:0000313" key="4">
    <source>
        <dbReference type="Proteomes" id="UP000001307"/>
    </source>
</evidence>
<keyword evidence="2" id="KW-0812">Transmembrane</keyword>
<sequence>MKTTNSEKSVNFNNEVIFSRRSDENEQTAILPVIGDLFYAAQKLKKHLFFLDFSSDADLNLLKWELAAEKSGVVSFSSGLVGFRLELRLGKTIFSADLSRELRQISPDRILKQNLAEIRNRESVEANLKTLSHFGSGSATKIQFASSSKAARGFFGFFGLDSTQHVVVVVALVSILAIGAICAAAFKKRQICRKFCRKKDAVQWPITEEIFSKVERIVHLQTPSEPSNTSQPSLPPYASIECVARNEQLTAPFLLPPRYSVMNNAMHHHQQYSTFQHHQLHQHQQQQQQQREREQQQKFQAKEEIATFLRTNEPLSPLESSHAKFKSCPIIIDAQTGYCTLPPPPPTPPMSQESLNLTPESSNLAENDSFLNSTAETSLTLSQKMTLPRPTMGLAATCLRRLPIED</sequence>
<organism evidence="3">
    <name type="scientific">Oikopleura dioica</name>
    <name type="common">Tunicate</name>
    <dbReference type="NCBI Taxonomy" id="34765"/>
    <lineage>
        <taxon>Eukaryota</taxon>
        <taxon>Metazoa</taxon>
        <taxon>Chordata</taxon>
        <taxon>Tunicata</taxon>
        <taxon>Appendicularia</taxon>
        <taxon>Copelata</taxon>
        <taxon>Oikopleuridae</taxon>
        <taxon>Oikopleura</taxon>
    </lineage>
</organism>
<evidence type="ECO:0000256" key="2">
    <source>
        <dbReference type="SAM" id="Phobius"/>
    </source>
</evidence>
<evidence type="ECO:0000313" key="3">
    <source>
        <dbReference type="EMBL" id="CBY13807.1"/>
    </source>
</evidence>
<feature type="compositionally biased region" description="Polar residues" evidence="1">
    <location>
        <begin position="350"/>
        <end position="363"/>
    </location>
</feature>
<protein>
    <submittedName>
        <fullName evidence="3">Uncharacterized protein</fullName>
    </submittedName>
</protein>
<name>E4XVT9_OIKDI</name>
<dbReference type="AlphaFoldDB" id="E4XVT9"/>
<keyword evidence="2" id="KW-0472">Membrane</keyword>
<feature type="compositionally biased region" description="Basic and acidic residues" evidence="1">
    <location>
        <begin position="290"/>
        <end position="299"/>
    </location>
</feature>
<proteinExistence type="predicted"/>
<dbReference type="InParanoid" id="E4XVT9"/>
<gene>
    <name evidence="3" type="ORF">GSOID_T00006738001</name>
</gene>
<feature type="region of interest" description="Disordered" evidence="1">
    <location>
        <begin position="273"/>
        <end position="299"/>
    </location>
</feature>